<reference evidence="1" key="1">
    <citation type="journal article" date="2014" name="Int. J. Syst. Evol. Microbiol.">
        <title>Complete genome sequence of Corynebacterium casei LMG S-19264T (=DSM 44701T), isolated from a smear-ripened cheese.</title>
        <authorList>
            <consortium name="US DOE Joint Genome Institute (JGI-PGF)"/>
            <person name="Walter F."/>
            <person name="Albersmeier A."/>
            <person name="Kalinowski J."/>
            <person name="Ruckert C."/>
        </authorList>
    </citation>
    <scope>NUCLEOTIDE SEQUENCE</scope>
    <source>
        <strain evidence="1">VKM B-2935</strain>
    </source>
</reference>
<evidence type="ECO:0000313" key="2">
    <source>
        <dbReference type="Proteomes" id="UP001143328"/>
    </source>
</evidence>
<sequence>MTAPRAAVLPLTAFEQLNYSQTVAEDLGVKPGLNGVFQRTTPLLSELFALLEHVAPLQA</sequence>
<dbReference type="Proteomes" id="UP001143328">
    <property type="component" value="Unassembled WGS sequence"/>
</dbReference>
<keyword evidence="2" id="KW-1185">Reference proteome</keyword>
<organism evidence="1 2">
    <name type="scientific">Pseudomonas turukhanskensis</name>
    <dbReference type="NCBI Taxonomy" id="1806536"/>
    <lineage>
        <taxon>Bacteria</taxon>
        <taxon>Pseudomonadati</taxon>
        <taxon>Pseudomonadota</taxon>
        <taxon>Gammaproteobacteria</taxon>
        <taxon>Pseudomonadales</taxon>
        <taxon>Pseudomonadaceae</taxon>
        <taxon>Pseudomonas</taxon>
    </lineage>
</organism>
<proteinExistence type="predicted"/>
<gene>
    <name evidence="1" type="ORF">GCM10017655_45030</name>
</gene>
<name>A0A9W6KB95_9PSED</name>
<accession>A0A9W6KB95</accession>
<protein>
    <submittedName>
        <fullName evidence="1">Uncharacterized protein</fullName>
    </submittedName>
</protein>
<evidence type="ECO:0000313" key="1">
    <source>
        <dbReference type="EMBL" id="GLK91439.1"/>
    </source>
</evidence>
<dbReference type="AlphaFoldDB" id="A0A9W6KB95"/>
<comment type="caution">
    <text evidence="1">The sequence shown here is derived from an EMBL/GenBank/DDBJ whole genome shotgun (WGS) entry which is preliminary data.</text>
</comment>
<dbReference type="EMBL" id="BSFN01000020">
    <property type="protein sequence ID" value="GLK91439.1"/>
    <property type="molecule type" value="Genomic_DNA"/>
</dbReference>
<reference evidence="1" key="2">
    <citation type="submission" date="2023-01" db="EMBL/GenBank/DDBJ databases">
        <authorList>
            <person name="Sun Q."/>
            <person name="Evtushenko L."/>
        </authorList>
    </citation>
    <scope>NUCLEOTIDE SEQUENCE</scope>
    <source>
        <strain evidence="1">VKM B-2935</strain>
    </source>
</reference>